<dbReference type="GO" id="GO:0005829">
    <property type="term" value="C:cytosol"/>
    <property type="evidence" value="ECO:0007669"/>
    <property type="project" value="TreeGrafter"/>
</dbReference>
<dbReference type="NCBIfam" id="TIGR01549">
    <property type="entry name" value="HAD-SF-IA-v1"/>
    <property type="match status" value="1"/>
</dbReference>
<dbReference type="SFLD" id="SFLDG01135">
    <property type="entry name" value="C1.5.6:_HAD__Beta-PGM__Phospha"/>
    <property type="match status" value="1"/>
</dbReference>
<reference evidence="1 4" key="3">
    <citation type="submission" date="2017-12" db="EMBL/GenBank/DDBJ databases">
        <title>Pharmacopeia of the Arctic Ocean.</title>
        <authorList>
            <person name="Collins E."/>
            <person name="Ducluzeau A.-L."/>
        </authorList>
    </citation>
    <scope>NUCLEOTIDE SEQUENCE [LARGE SCALE GENOMIC DNA]</scope>
    <source>
        <strain evidence="1 4">DSM 23325</strain>
    </source>
</reference>
<dbReference type="PANTHER" id="PTHR43434:SF16">
    <property type="entry name" value="BLL8046 PROTEIN"/>
    <property type="match status" value="1"/>
</dbReference>
<dbReference type="GO" id="GO:0008967">
    <property type="term" value="F:phosphoglycolate phosphatase activity"/>
    <property type="evidence" value="ECO:0007669"/>
    <property type="project" value="TreeGrafter"/>
</dbReference>
<evidence type="ECO:0000313" key="4">
    <source>
        <dbReference type="Proteomes" id="UP000233565"/>
    </source>
</evidence>
<dbReference type="InterPro" id="IPR036412">
    <property type="entry name" value="HAD-like_sf"/>
</dbReference>
<dbReference type="InterPro" id="IPR050155">
    <property type="entry name" value="HAD-like_hydrolase_sf"/>
</dbReference>
<dbReference type="EMBL" id="FOKC01000005">
    <property type="protein sequence ID" value="SFB24088.1"/>
    <property type="molecule type" value="Genomic_DNA"/>
</dbReference>
<proteinExistence type="predicted"/>
<dbReference type="SFLD" id="SFLDG01129">
    <property type="entry name" value="C1.5:_HAD__Beta-PGM__Phosphata"/>
    <property type="match status" value="1"/>
</dbReference>
<keyword evidence="4" id="KW-1185">Reference proteome</keyword>
<dbReference type="Proteomes" id="UP000199113">
    <property type="component" value="Unassembled WGS sequence"/>
</dbReference>
<evidence type="ECO:0000313" key="1">
    <source>
        <dbReference type="EMBL" id="PKH40634.1"/>
    </source>
</evidence>
<keyword evidence="1" id="KW-0378">Hydrolase</keyword>
<dbReference type="AlphaFoldDB" id="A0A1I0ZI66"/>
<dbReference type="EMBL" id="PJBV01000017">
    <property type="protein sequence ID" value="PKH40634.1"/>
    <property type="molecule type" value="Genomic_DNA"/>
</dbReference>
<dbReference type="InterPro" id="IPR023214">
    <property type="entry name" value="HAD_sf"/>
</dbReference>
<dbReference type="STRING" id="748909.SAMN05192575_105284"/>
<gene>
    <name evidence="1" type="ORF">CXG46_11610</name>
    <name evidence="2" type="ORF">SAMN05192575_105284</name>
</gene>
<dbReference type="Proteomes" id="UP000233565">
    <property type="component" value="Unassembled WGS sequence"/>
</dbReference>
<dbReference type="InterPro" id="IPR023198">
    <property type="entry name" value="PGP-like_dom2"/>
</dbReference>
<dbReference type="Gene3D" id="1.10.150.240">
    <property type="entry name" value="Putative phosphatase, domain 2"/>
    <property type="match status" value="1"/>
</dbReference>
<reference evidence="3" key="2">
    <citation type="submission" date="2016-10" db="EMBL/GenBank/DDBJ databases">
        <authorList>
            <person name="Varghese N."/>
            <person name="Submissions S."/>
        </authorList>
    </citation>
    <scope>NUCLEOTIDE SEQUENCE [LARGE SCALE GENOMIC DNA]</scope>
    <source>
        <strain evidence="3">CGMCC 1.10697</strain>
    </source>
</reference>
<dbReference type="Pfam" id="PF00702">
    <property type="entry name" value="Hydrolase"/>
    <property type="match status" value="1"/>
</dbReference>
<reference evidence="2" key="1">
    <citation type="submission" date="2016-10" db="EMBL/GenBank/DDBJ databases">
        <authorList>
            <person name="de Groot N.N."/>
        </authorList>
    </citation>
    <scope>NUCLEOTIDE SEQUENCE [LARGE SCALE GENOMIC DNA]</scope>
    <source>
        <strain evidence="2">CGMCC 1.10697</strain>
    </source>
</reference>
<organism evidence="2 3">
    <name type="scientific">Nocardioides alpinus</name>
    <dbReference type="NCBI Taxonomy" id="748909"/>
    <lineage>
        <taxon>Bacteria</taxon>
        <taxon>Bacillati</taxon>
        <taxon>Actinomycetota</taxon>
        <taxon>Actinomycetes</taxon>
        <taxon>Propionibacteriales</taxon>
        <taxon>Nocardioidaceae</taxon>
        <taxon>Nocardioides</taxon>
    </lineage>
</organism>
<evidence type="ECO:0000313" key="2">
    <source>
        <dbReference type="EMBL" id="SFB24088.1"/>
    </source>
</evidence>
<dbReference type="InterPro" id="IPR006439">
    <property type="entry name" value="HAD-SF_hydro_IA"/>
</dbReference>
<sequence>MLLHSVPHHHTRPGVRPEGCIRARAWGYVHPVAHEPQTVVLDLDGTLVDSVYEHVTAWHAAFHDVGRFVSAVRIHEAIGMGGDRLVAHVAGDAAEAAVGDDVRALHDHYFRASLRTISPLDGASEVVEALASRGHRLALASSSEKDLVDELLDLVDVRRHLAAVVTASDDLASKPAPDLVLAAAARAGGSSAVAVGDATWDALAAEAAGIPCIGVRSGGIAAERLVSAGASWVYDGPDDLLAQLAHSPLRTR</sequence>
<dbReference type="SUPFAM" id="SSF56784">
    <property type="entry name" value="HAD-like"/>
    <property type="match status" value="1"/>
</dbReference>
<protein>
    <submittedName>
        <fullName evidence="1">HAD family hydrolase</fullName>
    </submittedName>
    <submittedName>
        <fullName evidence="2">Haloacid dehalogenase superfamily, subfamily IA, variant 1 with third motif having Dx(3-4)D or Dx(3-4)E</fullName>
    </submittedName>
</protein>
<dbReference type="OrthoDB" id="9793014at2"/>
<dbReference type="PANTHER" id="PTHR43434">
    <property type="entry name" value="PHOSPHOGLYCOLATE PHOSPHATASE"/>
    <property type="match status" value="1"/>
</dbReference>
<dbReference type="SFLD" id="SFLDS00003">
    <property type="entry name" value="Haloacid_Dehalogenase"/>
    <property type="match status" value="1"/>
</dbReference>
<name>A0A1I0ZI66_9ACTN</name>
<dbReference type="GO" id="GO:0006281">
    <property type="term" value="P:DNA repair"/>
    <property type="evidence" value="ECO:0007669"/>
    <property type="project" value="TreeGrafter"/>
</dbReference>
<dbReference type="Gene3D" id="3.40.50.1000">
    <property type="entry name" value="HAD superfamily/HAD-like"/>
    <property type="match status" value="1"/>
</dbReference>
<accession>A0A1I0ZI66</accession>
<evidence type="ECO:0000313" key="3">
    <source>
        <dbReference type="Proteomes" id="UP000199113"/>
    </source>
</evidence>